<dbReference type="AlphaFoldDB" id="A0A1H9UH92"/>
<dbReference type="Proteomes" id="UP000199352">
    <property type="component" value="Unassembled WGS sequence"/>
</dbReference>
<gene>
    <name evidence="1" type="ORF">SAMN05216188_121117</name>
</gene>
<dbReference type="OrthoDB" id="4546548at2"/>
<reference evidence="2" key="1">
    <citation type="submission" date="2016-10" db="EMBL/GenBank/DDBJ databases">
        <authorList>
            <person name="Varghese N."/>
            <person name="Submissions S."/>
        </authorList>
    </citation>
    <scope>NUCLEOTIDE SEQUENCE [LARGE SCALE GENOMIC DNA]</scope>
    <source>
        <strain evidence="2">CGMCC 4.3525</strain>
    </source>
</reference>
<evidence type="ECO:0008006" key="3">
    <source>
        <dbReference type="Google" id="ProtNLM"/>
    </source>
</evidence>
<evidence type="ECO:0000313" key="1">
    <source>
        <dbReference type="EMBL" id="SES08796.1"/>
    </source>
</evidence>
<protein>
    <recommendedName>
        <fullName evidence="3">Transposase DDE domain-containing protein</fullName>
    </recommendedName>
</protein>
<organism evidence="1 2">
    <name type="scientific">Lentzea xinjiangensis</name>
    <dbReference type="NCBI Taxonomy" id="402600"/>
    <lineage>
        <taxon>Bacteria</taxon>
        <taxon>Bacillati</taxon>
        <taxon>Actinomycetota</taxon>
        <taxon>Actinomycetes</taxon>
        <taxon>Pseudonocardiales</taxon>
        <taxon>Pseudonocardiaceae</taxon>
        <taxon>Lentzea</taxon>
    </lineage>
</organism>
<evidence type="ECO:0000313" key="2">
    <source>
        <dbReference type="Proteomes" id="UP000199352"/>
    </source>
</evidence>
<sequence>MAAAARAVVGEVAVDGSVGLVAGGGGFLVGQGGEGRLKIRPSPVDRARTGSKHHLITDDGGVPLAVTLTGANRDVT</sequence>
<name>A0A1H9UH92_9PSEU</name>
<dbReference type="EMBL" id="FOFR01000021">
    <property type="protein sequence ID" value="SES08796.1"/>
    <property type="molecule type" value="Genomic_DNA"/>
</dbReference>
<accession>A0A1H9UH92</accession>
<proteinExistence type="predicted"/>
<keyword evidence="2" id="KW-1185">Reference proteome</keyword>